<accession>A0A1T5F7B9</accession>
<dbReference type="OrthoDB" id="9804907at2"/>
<sequence>MLSEFYNDNEQAEILQPKTISLKISCNPALTNKLNTALRFVTLKMGYVMLEDFNYVENQDQYILLTTNRNKVSVELNITKPGTSSENIIFHTDDCLRDYHKYIMLGVEFVNRPEYSNCGLQVKFIDDHDNHYTLLEERYYNES</sequence>
<dbReference type="EMBL" id="FUYR01000006">
    <property type="protein sequence ID" value="SKB92011.1"/>
    <property type="molecule type" value="Genomic_DNA"/>
</dbReference>
<proteinExistence type="predicted"/>
<dbReference type="RefSeq" id="WP_079703973.1">
    <property type="nucleotide sequence ID" value="NZ_FUYR01000006.1"/>
</dbReference>
<dbReference type="Gene3D" id="3.10.180.10">
    <property type="entry name" value="2,3-Dihydroxybiphenyl 1,2-Dioxygenase, domain 1"/>
    <property type="match status" value="1"/>
</dbReference>
<dbReference type="InterPro" id="IPR029068">
    <property type="entry name" value="Glyas_Bleomycin-R_OHBP_Dase"/>
</dbReference>
<dbReference type="AlphaFoldDB" id="A0A1T5F7B9"/>
<keyword evidence="2" id="KW-1185">Reference proteome</keyword>
<dbReference type="Proteomes" id="UP000189981">
    <property type="component" value="Unassembled WGS sequence"/>
</dbReference>
<dbReference type="STRING" id="572036.SAMN05661099_3471"/>
<organism evidence="1 2">
    <name type="scientific">Daejeonella lutea</name>
    <dbReference type="NCBI Taxonomy" id="572036"/>
    <lineage>
        <taxon>Bacteria</taxon>
        <taxon>Pseudomonadati</taxon>
        <taxon>Bacteroidota</taxon>
        <taxon>Sphingobacteriia</taxon>
        <taxon>Sphingobacteriales</taxon>
        <taxon>Sphingobacteriaceae</taxon>
        <taxon>Daejeonella</taxon>
    </lineage>
</organism>
<protein>
    <recommendedName>
        <fullName evidence="3">VOC domain-containing protein</fullName>
    </recommendedName>
</protein>
<gene>
    <name evidence="1" type="ORF">SAMN05661099_3471</name>
</gene>
<evidence type="ECO:0000313" key="2">
    <source>
        <dbReference type="Proteomes" id="UP000189981"/>
    </source>
</evidence>
<name>A0A1T5F7B9_9SPHI</name>
<dbReference type="SUPFAM" id="SSF54593">
    <property type="entry name" value="Glyoxalase/Bleomycin resistance protein/Dihydroxybiphenyl dioxygenase"/>
    <property type="match status" value="1"/>
</dbReference>
<reference evidence="2" key="1">
    <citation type="submission" date="2017-02" db="EMBL/GenBank/DDBJ databases">
        <authorList>
            <person name="Varghese N."/>
            <person name="Submissions S."/>
        </authorList>
    </citation>
    <scope>NUCLEOTIDE SEQUENCE [LARGE SCALE GENOMIC DNA]</scope>
    <source>
        <strain evidence="2">DSM 22385</strain>
    </source>
</reference>
<evidence type="ECO:0000313" key="1">
    <source>
        <dbReference type="EMBL" id="SKB92011.1"/>
    </source>
</evidence>
<evidence type="ECO:0008006" key="3">
    <source>
        <dbReference type="Google" id="ProtNLM"/>
    </source>
</evidence>